<evidence type="ECO:0000256" key="1">
    <source>
        <dbReference type="SAM" id="MobiDB-lite"/>
    </source>
</evidence>
<feature type="compositionally biased region" description="Low complexity" evidence="1">
    <location>
        <begin position="229"/>
        <end position="238"/>
    </location>
</feature>
<dbReference type="Pfam" id="PF08508">
    <property type="entry name" value="DUF1746"/>
    <property type="match status" value="1"/>
</dbReference>
<dbReference type="GO" id="GO:0044695">
    <property type="term" value="C:Dsc E3 ubiquitin ligase complex"/>
    <property type="evidence" value="ECO:0007669"/>
    <property type="project" value="InterPro"/>
</dbReference>
<feature type="region of interest" description="Disordered" evidence="1">
    <location>
        <begin position="192"/>
        <end position="241"/>
    </location>
</feature>
<dbReference type="PANTHER" id="PTHR39405:SF1">
    <property type="entry name" value="DSC E3 UBIQUITIN LIGASE COMPLEX SUBUNIT 4"/>
    <property type="match status" value="1"/>
</dbReference>
<feature type="compositionally biased region" description="Acidic residues" evidence="1">
    <location>
        <begin position="192"/>
        <end position="201"/>
    </location>
</feature>
<evidence type="ECO:0000259" key="2">
    <source>
        <dbReference type="Pfam" id="PF08508"/>
    </source>
</evidence>
<dbReference type="EMBL" id="JABWAB010000001">
    <property type="protein sequence ID" value="KAF6059061.1"/>
    <property type="molecule type" value="Genomic_DNA"/>
</dbReference>
<feature type="domain" description="DUF1746" evidence="2">
    <location>
        <begin position="46"/>
        <end position="177"/>
    </location>
</feature>
<evidence type="ECO:0000313" key="4">
    <source>
        <dbReference type="Proteomes" id="UP000590412"/>
    </source>
</evidence>
<evidence type="ECO:0000313" key="3">
    <source>
        <dbReference type="EMBL" id="KAF6059061.1"/>
    </source>
</evidence>
<dbReference type="GO" id="GO:0005783">
    <property type="term" value="C:endoplasmic reticulum"/>
    <property type="evidence" value="ECO:0007669"/>
    <property type="project" value="TreeGrafter"/>
</dbReference>
<dbReference type="InterPro" id="IPR038967">
    <property type="entry name" value="Dsc4-like"/>
</dbReference>
<dbReference type="GO" id="GO:0032933">
    <property type="term" value="P:SREBP signaling pathway"/>
    <property type="evidence" value="ECO:0007669"/>
    <property type="project" value="InterPro"/>
</dbReference>
<name>A0A8X7TEE6_CANPA</name>
<dbReference type="InterPro" id="IPR013715">
    <property type="entry name" value="DUF1746"/>
</dbReference>
<dbReference type="Proteomes" id="UP000590412">
    <property type="component" value="Unassembled WGS sequence"/>
</dbReference>
<accession>A0A8X7TEE6</accession>
<dbReference type="AlphaFoldDB" id="A0A8X7TEE6"/>
<reference evidence="3" key="1">
    <citation type="submission" date="2020-03" db="EMBL/GenBank/DDBJ databases">
        <title>FDA dAtabase for Regulatory Grade micrObial Sequences (FDA-ARGOS): Supporting development and validation of Infectious Disease Dx tests.</title>
        <authorList>
            <person name="Campos J."/>
            <person name="Goldberg B."/>
            <person name="Tallon L."/>
            <person name="Sadzewicz L."/>
            <person name="Vavikolanu K."/>
            <person name="Mehta A."/>
            <person name="Aluvathingal J."/>
            <person name="Nadendla S."/>
            <person name="Nandy P."/>
            <person name="Geyer C."/>
            <person name="Yan Y."/>
            <person name="Sichtig H."/>
        </authorList>
    </citation>
    <scope>NUCLEOTIDE SEQUENCE [LARGE SCALE GENOMIC DNA]</scope>
    <source>
        <strain evidence="3">FDAARGOS_652</strain>
    </source>
</reference>
<sequence>MQPLNLEQELQNFQQQKYPTLEQTIANNQQVLSKRKRFFTTDLKQSFQLLEIVTIVLIYLRDLSFFQLFLRSTIHFAILSINPDYVSRYYMFSTHHIKTMIKMSFRGVVFMNLYCFLTHLIFGVYSRSPSSSRSDAGDESSGYLYGGLTVQFIGERLPYNRGELLGLDVAVFVLQMILLYLHGVVGNEEVFEEGEDEDEEERAGQGEVLNGRNTTSLGEGRATEDIGRSLSSVSSSQSGAEDIPLSELLNNGHLDDEVINKARIEGDGYNGNVQLMTIDLLDGVKKMMNLKVNIQGAGESSGLSTSSSTLPGAFPRVSGLV</sequence>
<proteinExistence type="predicted"/>
<dbReference type="PANTHER" id="PTHR39405">
    <property type="entry name" value="DSC E3 UBIQUITIN LIGASE COMPLEX SUBUNIT 4"/>
    <property type="match status" value="1"/>
</dbReference>
<protein>
    <recommendedName>
        <fullName evidence="2">DUF1746 domain-containing protein</fullName>
    </recommendedName>
</protein>
<gene>
    <name evidence="3" type="ORF">FOB60_000643</name>
</gene>
<comment type="caution">
    <text evidence="3">The sequence shown here is derived from an EMBL/GenBank/DDBJ whole genome shotgun (WGS) entry which is preliminary data.</text>
</comment>
<organism evidence="3 4">
    <name type="scientific">Candida parapsilosis</name>
    <name type="common">Yeast</name>
    <dbReference type="NCBI Taxonomy" id="5480"/>
    <lineage>
        <taxon>Eukaryota</taxon>
        <taxon>Fungi</taxon>
        <taxon>Dikarya</taxon>
        <taxon>Ascomycota</taxon>
        <taxon>Saccharomycotina</taxon>
        <taxon>Pichiomycetes</taxon>
        <taxon>Debaryomycetaceae</taxon>
        <taxon>Candida/Lodderomyces clade</taxon>
        <taxon>Candida</taxon>
    </lineage>
</organism>